<proteinExistence type="predicted"/>
<evidence type="ECO:0000256" key="1">
    <source>
        <dbReference type="SAM" id="Phobius"/>
    </source>
</evidence>
<feature type="transmembrane region" description="Helical" evidence="1">
    <location>
        <begin position="190"/>
        <end position="212"/>
    </location>
</feature>
<gene>
    <name evidence="2" type="ORF">COU96_02940</name>
</gene>
<dbReference type="PANTHER" id="PTHR41771:SF1">
    <property type="entry name" value="MEMBRANE PROTEIN"/>
    <property type="match status" value="1"/>
</dbReference>
<evidence type="ECO:0000313" key="2">
    <source>
        <dbReference type="EMBL" id="PJE68813.1"/>
    </source>
</evidence>
<protein>
    <submittedName>
        <fullName evidence="2">YibE/F family protein</fullName>
    </submittedName>
</protein>
<name>A0A2M8L4T6_9BACT</name>
<feature type="transmembrane region" description="Helical" evidence="1">
    <location>
        <begin position="330"/>
        <end position="351"/>
    </location>
</feature>
<keyword evidence="1" id="KW-1133">Transmembrane helix</keyword>
<dbReference type="EMBL" id="PFEL01000106">
    <property type="protein sequence ID" value="PJE68813.1"/>
    <property type="molecule type" value="Genomic_DNA"/>
</dbReference>
<dbReference type="InterPro" id="IPR012507">
    <property type="entry name" value="YibE_F"/>
</dbReference>
<feature type="transmembrane region" description="Helical" evidence="1">
    <location>
        <begin position="136"/>
        <end position="154"/>
    </location>
</feature>
<keyword evidence="1" id="KW-0812">Transmembrane</keyword>
<evidence type="ECO:0000313" key="3">
    <source>
        <dbReference type="Proteomes" id="UP000229500"/>
    </source>
</evidence>
<feature type="transmembrane region" description="Helical" evidence="1">
    <location>
        <begin position="160"/>
        <end position="178"/>
    </location>
</feature>
<dbReference type="Proteomes" id="UP000229500">
    <property type="component" value="Unassembled WGS sequence"/>
</dbReference>
<feature type="transmembrane region" description="Helical" evidence="1">
    <location>
        <begin position="112"/>
        <end position="129"/>
    </location>
</feature>
<dbReference type="PANTHER" id="PTHR41771">
    <property type="entry name" value="MEMBRANE PROTEIN-RELATED"/>
    <property type="match status" value="1"/>
</dbReference>
<organism evidence="2 3">
    <name type="scientific">Candidatus Shapirobacteria bacterium CG10_big_fil_rev_8_21_14_0_10_38_14</name>
    <dbReference type="NCBI Taxonomy" id="1974483"/>
    <lineage>
        <taxon>Bacteria</taxon>
        <taxon>Candidatus Shapironibacteriota</taxon>
    </lineage>
</organism>
<sequence>MKKIIFLFFLFALSFFLPKRVFAQEEILEGEVTAVIEEDVMTQEGRQSLYQQLEVLITKGSLTDRKIAVEVGNIPLTGQQKYKAGDGVLLSYSHDLEGNEVFNVSDFVRRKYLLWLFLIFVILVIAIGRWQGMSSLLGLGISFLVIFIFILPQIDAGHDPVIVAITASLLIIPSTFYLSHGVNKKTSIAIIGTLLALILTGFLAKFFIQAARLTGFASEEAGFLQVAKQGSLNIRGLILAGIIIGALGILDDITVAQAAIVQQLKEANPKAHKKELFFRAMKVGRDHIASMVNTLVLVYAGAALPLLLLFINNPLPFLQVINYEIIAEEIIRTLVGSIGLITAVPLTTFLASRVKFRKTSS</sequence>
<feature type="transmembrane region" description="Helical" evidence="1">
    <location>
        <begin position="232"/>
        <end position="250"/>
    </location>
</feature>
<reference evidence="3" key="1">
    <citation type="submission" date="2017-09" db="EMBL/GenBank/DDBJ databases">
        <title>Depth-based differentiation of microbial function through sediment-hosted aquifers and enrichment of novel symbionts in the deep terrestrial subsurface.</title>
        <authorList>
            <person name="Probst A.J."/>
            <person name="Ladd B."/>
            <person name="Jarett J.K."/>
            <person name="Geller-Mcgrath D.E."/>
            <person name="Sieber C.M.K."/>
            <person name="Emerson J.B."/>
            <person name="Anantharaman K."/>
            <person name="Thomas B.C."/>
            <person name="Malmstrom R."/>
            <person name="Stieglmeier M."/>
            <person name="Klingl A."/>
            <person name="Woyke T."/>
            <person name="Ryan C.M."/>
            <person name="Banfield J.F."/>
        </authorList>
    </citation>
    <scope>NUCLEOTIDE SEQUENCE [LARGE SCALE GENOMIC DNA]</scope>
</reference>
<accession>A0A2M8L4T6</accession>
<dbReference type="Pfam" id="PF07907">
    <property type="entry name" value="YibE_F"/>
    <property type="match status" value="1"/>
</dbReference>
<feature type="transmembrane region" description="Helical" evidence="1">
    <location>
        <begin position="288"/>
        <end position="310"/>
    </location>
</feature>
<dbReference type="AlphaFoldDB" id="A0A2M8L4T6"/>
<comment type="caution">
    <text evidence="2">The sequence shown here is derived from an EMBL/GenBank/DDBJ whole genome shotgun (WGS) entry which is preliminary data.</text>
</comment>
<keyword evidence="1" id="KW-0472">Membrane</keyword>